<evidence type="ECO:0000313" key="2">
    <source>
        <dbReference type="Proteomes" id="UP000191988"/>
    </source>
</evidence>
<accession>A0A1S7RPY1</accession>
<proteinExistence type="predicted"/>
<dbReference type="AlphaFoldDB" id="A0A1S7RPY1"/>
<dbReference type="Proteomes" id="UP000191988">
    <property type="component" value="Unassembled WGS sequence"/>
</dbReference>
<sequence length="73" mass="8464">MKTQMLWNQLRACMKRPAMHGFLYLFEILDRDEGRTLQHQLSRLHTIAVEKIRTGDFAVFIKLARALPPVSGP</sequence>
<gene>
    <name evidence="1" type="ORF">AGR3A_Lc140194</name>
</gene>
<protein>
    <submittedName>
        <fullName evidence="1">Uncharacterized protein</fullName>
    </submittedName>
</protein>
<evidence type="ECO:0000313" key="1">
    <source>
        <dbReference type="EMBL" id="CUX55682.1"/>
    </source>
</evidence>
<dbReference type="EMBL" id="FBWK01000050">
    <property type="protein sequence ID" value="CUX55682.1"/>
    <property type="molecule type" value="Genomic_DNA"/>
</dbReference>
<organism evidence="1 2">
    <name type="scientific">Agrobacterium tomkonis CFBP 6623</name>
    <dbReference type="NCBI Taxonomy" id="1183432"/>
    <lineage>
        <taxon>Bacteria</taxon>
        <taxon>Pseudomonadati</taxon>
        <taxon>Pseudomonadota</taxon>
        <taxon>Alphaproteobacteria</taxon>
        <taxon>Hyphomicrobiales</taxon>
        <taxon>Rhizobiaceae</taxon>
        <taxon>Rhizobium/Agrobacterium group</taxon>
        <taxon>Agrobacterium</taxon>
        <taxon>Agrobacterium tumefaciens complex</taxon>
    </lineage>
</organism>
<reference evidence="2" key="1">
    <citation type="submission" date="2016-01" db="EMBL/GenBank/DDBJ databases">
        <authorList>
            <person name="Regsiter A."/>
            <person name="william w."/>
        </authorList>
    </citation>
    <scope>NUCLEOTIDE SEQUENCE [LARGE SCALE GENOMIC DNA]</scope>
    <source>
        <strain evidence="2">CFBP 6623</strain>
    </source>
</reference>
<name>A0A1S7RPY1_9HYPH</name>
<keyword evidence="2" id="KW-1185">Reference proteome</keyword>